<keyword evidence="1" id="KW-0472">Membrane</keyword>
<keyword evidence="1" id="KW-1133">Transmembrane helix</keyword>
<dbReference type="EMBL" id="JENJ01000032">
    <property type="protein sequence ID" value="KGM95827.1"/>
    <property type="molecule type" value="Genomic_DNA"/>
</dbReference>
<dbReference type="Proteomes" id="UP000030012">
    <property type="component" value="Unassembled WGS sequence"/>
</dbReference>
<name>A0A0A0I4R9_CLONO</name>
<organism evidence="2 3">
    <name type="scientific">Clostridium novyi A str. 4552</name>
    <dbReference type="NCBI Taxonomy" id="1444289"/>
    <lineage>
        <taxon>Bacteria</taxon>
        <taxon>Bacillati</taxon>
        <taxon>Bacillota</taxon>
        <taxon>Clostridia</taxon>
        <taxon>Eubacteriales</taxon>
        <taxon>Clostridiaceae</taxon>
        <taxon>Clostridium</taxon>
    </lineage>
</organism>
<evidence type="ECO:0000313" key="3">
    <source>
        <dbReference type="Proteomes" id="UP000030012"/>
    </source>
</evidence>
<proteinExistence type="predicted"/>
<gene>
    <name evidence="2" type="ORF">Z968_08255</name>
</gene>
<dbReference type="OrthoDB" id="1938186at2"/>
<evidence type="ECO:0000313" key="2">
    <source>
        <dbReference type="EMBL" id="KGM95827.1"/>
    </source>
</evidence>
<dbReference type="AlphaFoldDB" id="A0A0A0I4R9"/>
<accession>A0A0A0I4R9</accession>
<protein>
    <submittedName>
        <fullName evidence="2">Uncharacterized protein</fullName>
    </submittedName>
</protein>
<feature type="transmembrane region" description="Helical" evidence="1">
    <location>
        <begin position="12"/>
        <end position="33"/>
    </location>
</feature>
<comment type="caution">
    <text evidence="2">The sequence shown here is derived from an EMBL/GenBank/DDBJ whole genome shotgun (WGS) entry which is preliminary data.</text>
</comment>
<keyword evidence="1" id="KW-0812">Transmembrane</keyword>
<sequence length="337" mass="38918">MANSQKKFSNVILIILSAIIVGLAAFFSSYYFFMNKSLTKYKTKLNFEITNINKVNTSVSQIKINEDSIKNKDRIINTMQKNTSSLQNYLYAIKTLNPSEKYTNDHENLINGVQSNILIYKQVSSISKSIENIDGKTLNKSLSDLDKYINDTLNFYSQISIRNVKIDLPNETLNFLNSFKSQVEKQAKTTISSKVIKHETNKFIDYLNDITIKFNNLKKDYINDIRKGVEIKEYSALLNEIANDEISLNALKSNLSILSVPSDANIIFDNFSKTLDDYNYYLENLRYNLNIEELTCKNDAIDKSSLKKLYTSSRDDLEQVEKSYDNFLDLFAKFKNY</sequence>
<evidence type="ECO:0000256" key="1">
    <source>
        <dbReference type="SAM" id="Phobius"/>
    </source>
</evidence>
<dbReference type="RefSeq" id="WP_039255507.1">
    <property type="nucleotide sequence ID" value="NZ_JENJ01000032.1"/>
</dbReference>
<reference evidence="2 3" key="1">
    <citation type="submission" date="2014-01" db="EMBL/GenBank/DDBJ databases">
        <title>Plasmidome dynamics in the species complex Clostridium novyi sensu lato converts strains of independent lineages into distinctly different pathogens.</title>
        <authorList>
            <person name="Skarin H."/>
            <person name="Segerman B."/>
        </authorList>
    </citation>
    <scope>NUCLEOTIDE SEQUENCE [LARGE SCALE GENOMIC DNA]</scope>
    <source>
        <strain evidence="2 3">4552</strain>
    </source>
</reference>